<protein>
    <recommendedName>
        <fullName evidence="5">3-dehydroquinate dehydratase</fullName>
        <shortName evidence="5">3-dehydroquinase</shortName>
        <ecNumber evidence="5">4.2.1.10</ecNumber>
    </recommendedName>
    <alternativeName>
        <fullName evidence="5">Type I DHQase</fullName>
    </alternativeName>
    <alternativeName>
        <fullName evidence="5">Type I dehydroquinase</fullName>
        <shortName evidence="5">DHQ1</shortName>
    </alternativeName>
</protein>
<keyword evidence="7" id="KW-1185">Reference proteome</keyword>
<dbReference type="InterPro" id="IPR018508">
    <property type="entry name" value="3-dehydroquinate_DH_AS"/>
</dbReference>
<comment type="catalytic activity">
    <reaction evidence="1 5">
        <text>3-dehydroquinate = 3-dehydroshikimate + H2O</text>
        <dbReference type="Rhea" id="RHEA:21096"/>
        <dbReference type="ChEBI" id="CHEBI:15377"/>
        <dbReference type="ChEBI" id="CHEBI:16630"/>
        <dbReference type="ChEBI" id="CHEBI:32364"/>
        <dbReference type="EC" id="4.2.1.10"/>
    </reaction>
</comment>
<dbReference type="PANTHER" id="PTHR43699">
    <property type="entry name" value="3-DEHYDROQUINATE DEHYDRATASE"/>
    <property type="match status" value="1"/>
</dbReference>
<dbReference type="FunFam" id="3.20.20.70:FF:000047">
    <property type="entry name" value="3-dehydroquinate dehydratase"/>
    <property type="match status" value="1"/>
</dbReference>
<feature type="binding site" evidence="5">
    <location>
        <position position="212"/>
    </location>
    <ligand>
        <name>3-dehydroquinate</name>
        <dbReference type="ChEBI" id="CHEBI:32364"/>
    </ligand>
</feature>
<keyword evidence="5" id="KW-0028">Amino-acid biosynthesis</keyword>
<dbReference type="CDD" id="cd00502">
    <property type="entry name" value="DHQase_I"/>
    <property type="match status" value="1"/>
</dbReference>
<feature type="active site" description="Schiff-base intermediate with substrate" evidence="5">
    <location>
        <position position="170"/>
    </location>
</feature>
<feature type="binding site" evidence="5">
    <location>
        <position position="235"/>
    </location>
    <ligand>
        <name>3-dehydroquinate</name>
        <dbReference type="ChEBI" id="CHEBI:32364"/>
    </ligand>
</feature>
<name>A0A941DV67_9BACI</name>
<comment type="pathway">
    <text evidence="5">Metabolic intermediate biosynthesis; chorismate biosynthesis; chorismate from D-erythrose 4-phosphate and phosphoenolpyruvate: step 3/7.</text>
</comment>
<evidence type="ECO:0000256" key="3">
    <source>
        <dbReference type="ARBA" id="ARBA00023239"/>
    </source>
</evidence>
<comment type="caution">
    <text evidence="5">Lacks conserved residue(s) required for the propagation of feature annotation.</text>
</comment>
<dbReference type="InterPro" id="IPR050146">
    <property type="entry name" value="Type-I_3-dehydroquinase"/>
</dbReference>
<dbReference type="PANTHER" id="PTHR43699:SF1">
    <property type="entry name" value="3-DEHYDROQUINATE DEHYDRATASE"/>
    <property type="match status" value="1"/>
</dbReference>
<evidence type="ECO:0000313" key="6">
    <source>
        <dbReference type="EMBL" id="MBR7795942.1"/>
    </source>
</evidence>
<evidence type="ECO:0000256" key="1">
    <source>
        <dbReference type="ARBA" id="ARBA00001864"/>
    </source>
</evidence>
<evidence type="ECO:0000256" key="4">
    <source>
        <dbReference type="ARBA" id="ARBA00023270"/>
    </source>
</evidence>
<comment type="function">
    <text evidence="5">Involved in the third step of the chorismate pathway, which leads to the biosynthesis of aromatic amino acids. Catalyzes the cis-dehydration of 3-dehydroquinate (DHQ) and introduces the first double bond of the aromatic ring to yield 3-dehydroshikimate.</text>
</comment>
<dbReference type="SUPFAM" id="SSF51569">
    <property type="entry name" value="Aldolase"/>
    <property type="match status" value="1"/>
</dbReference>
<organism evidence="6 7">
    <name type="scientific">Virgibacillus salarius</name>
    <dbReference type="NCBI Taxonomy" id="447199"/>
    <lineage>
        <taxon>Bacteria</taxon>
        <taxon>Bacillati</taxon>
        <taxon>Bacillota</taxon>
        <taxon>Bacilli</taxon>
        <taxon>Bacillales</taxon>
        <taxon>Bacillaceae</taxon>
        <taxon>Virgibacillus</taxon>
    </lineage>
</organism>
<comment type="subunit">
    <text evidence="5">Homodimer.</text>
</comment>
<dbReference type="PROSITE" id="PS01028">
    <property type="entry name" value="DEHYDROQUINASE_I"/>
    <property type="match status" value="1"/>
</dbReference>
<evidence type="ECO:0000313" key="7">
    <source>
        <dbReference type="Proteomes" id="UP000675284"/>
    </source>
</evidence>
<reference evidence="6" key="1">
    <citation type="submission" date="2021-04" db="EMBL/GenBank/DDBJ databases">
        <title>Isolation and polyphasic classification of algal microorganism.</title>
        <authorList>
            <person name="Wang S."/>
        </authorList>
    </citation>
    <scope>NUCLEOTIDE SEQUENCE</scope>
    <source>
        <strain evidence="6">720a</strain>
    </source>
</reference>
<dbReference type="InterPro" id="IPR013785">
    <property type="entry name" value="Aldolase_TIM"/>
</dbReference>
<comment type="caution">
    <text evidence="6">The sequence shown here is derived from an EMBL/GenBank/DDBJ whole genome shotgun (WGS) entry which is preliminary data.</text>
</comment>
<dbReference type="GO" id="GO:0046279">
    <property type="term" value="P:3,4-dihydroxybenzoate biosynthetic process"/>
    <property type="evidence" value="ECO:0007669"/>
    <property type="project" value="TreeGrafter"/>
</dbReference>
<dbReference type="Pfam" id="PF01487">
    <property type="entry name" value="DHquinase_I"/>
    <property type="match status" value="1"/>
</dbReference>
<sequence length="254" mass="28101">MNIVSVKDILIGKGIPKVIIPLMGVNLHELKSELNEVKKENPDIIEWRVDALKEAESIEAVIYVLSELHKEMDGIPLLFTFRSYKEGGMKNLNTSVYINLLSTAIESGYLDLIDLELFTGTIEIKRLVEKAKRNQVVVIMSNHDFEGTPTNEEMTNRLISMENAGADIVKIAVMPNSISDVLRLLTVAETIKTTAKQPYITIAMGKKGILSRIAGEFVGSAATFGSGKHASAPGQIAAEELKYLMERLHYHSNC</sequence>
<accession>A0A941DV67</accession>
<dbReference type="GO" id="GO:0003855">
    <property type="term" value="F:3-dehydroquinate dehydratase activity"/>
    <property type="evidence" value="ECO:0007669"/>
    <property type="project" value="UniProtKB-UniRule"/>
</dbReference>
<dbReference type="HAMAP" id="MF_00214">
    <property type="entry name" value="AroD"/>
    <property type="match status" value="1"/>
</dbReference>
<feature type="binding site" evidence="5">
    <location>
        <position position="82"/>
    </location>
    <ligand>
        <name>3-dehydroquinate</name>
        <dbReference type="ChEBI" id="CHEBI:32364"/>
    </ligand>
</feature>
<feature type="active site" description="Proton donor/acceptor" evidence="5">
    <location>
        <position position="143"/>
    </location>
</feature>
<evidence type="ECO:0000256" key="5">
    <source>
        <dbReference type="HAMAP-Rule" id="MF_00214"/>
    </source>
</evidence>
<proteinExistence type="inferred from homology"/>
<keyword evidence="4 5" id="KW-0704">Schiff base</keyword>
<comment type="similarity">
    <text evidence="5">Belongs to the type-I 3-dehydroquinase family.</text>
</comment>
<dbReference type="NCBIfam" id="TIGR01093">
    <property type="entry name" value="aroD"/>
    <property type="match status" value="1"/>
</dbReference>
<keyword evidence="3 5" id="KW-0456">Lyase</keyword>
<dbReference type="Proteomes" id="UP000675284">
    <property type="component" value="Unassembled WGS sequence"/>
</dbReference>
<dbReference type="EMBL" id="JAGSOT010000018">
    <property type="protein sequence ID" value="MBR7795942.1"/>
    <property type="molecule type" value="Genomic_DNA"/>
</dbReference>
<feature type="binding site" evidence="5">
    <location>
        <begin position="46"/>
        <end position="48"/>
    </location>
    <ligand>
        <name>3-dehydroquinate</name>
        <dbReference type="ChEBI" id="CHEBI:32364"/>
    </ligand>
</feature>
<feature type="binding site" evidence="5">
    <location>
        <position position="231"/>
    </location>
    <ligand>
        <name>3-dehydroquinate</name>
        <dbReference type="ChEBI" id="CHEBI:32364"/>
    </ligand>
</feature>
<gene>
    <name evidence="5" type="primary">aroD</name>
    <name evidence="6" type="ORF">KCX74_07780</name>
</gene>
<keyword evidence="2 5" id="KW-0057">Aromatic amino acid biosynthesis</keyword>
<dbReference type="GO" id="GO:0009073">
    <property type="term" value="P:aromatic amino acid family biosynthetic process"/>
    <property type="evidence" value="ECO:0007669"/>
    <property type="project" value="UniProtKB-KW"/>
</dbReference>
<dbReference type="EC" id="4.2.1.10" evidence="5"/>
<dbReference type="AlphaFoldDB" id="A0A941DV67"/>
<dbReference type="GO" id="GO:0009423">
    <property type="term" value="P:chorismate biosynthetic process"/>
    <property type="evidence" value="ECO:0007669"/>
    <property type="project" value="UniProtKB-UniRule"/>
</dbReference>
<evidence type="ECO:0000256" key="2">
    <source>
        <dbReference type="ARBA" id="ARBA00023141"/>
    </source>
</evidence>
<dbReference type="GO" id="GO:0008652">
    <property type="term" value="P:amino acid biosynthetic process"/>
    <property type="evidence" value="ECO:0007669"/>
    <property type="project" value="UniProtKB-KW"/>
</dbReference>
<dbReference type="InterPro" id="IPR001381">
    <property type="entry name" value="DHquinase_I"/>
</dbReference>
<dbReference type="Gene3D" id="3.20.20.70">
    <property type="entry name" value="Aldolase class I"/>
    <property type="match status" value="1"/>
</dbReference>